<evidence type="ECO:0000313" key="2">
    <source>
        <dbReference type="Proteomes" id="UP000031532"/>
    </source>
</evidence>
<reference evidence="1 2" key="1">
    <citation type="journal article" date="2015" name="Genome Announc.">
        <title>Draft Genome Sequence of the Terrestrial Cyanobacterium Scytonema millei VB511283, Isolated from Eastern India.</title>
        <authorList>
            <person name="Sen D."/>
            <person name="Chandrababunaidu M.M."/>
            <person name="Singh D."/>
            <person name="Sanghi N."/>
            <person name="Ghorai A."/>
            <person name="Mishra G.P."/>
            <person name="Madduluri M."/>
            <person name="Adhikary S.P."/>
            <person name="Tripathy S."/>
        </authorList>
    </citation>
    <scope>NUCLEOTIDE SEQUENCE [LARGE SCALE GENOMIC DNA]</scope>
    <source>
        <strain evidence="1 2">VB511283</strain>
    </source>
</reference>
<evidence type="ECO:0000313" key="1">
    <source>
        <dbReference type="EMBL" id="NHC37353.1"/>
    </source>
</evidence>
<dbReference type="EMBL" id="JTJC03000008">
    <property type="protein sequence ID" value="NHC37353.1"/>
    <property type="molecule type" value="Genomic_DNA"/>
</dbReference>
<sequence>MAAAVKLQKGKTPEGKTVVLVLNDNYEPVGIGVWAVDAEMYRSTMTNKNRVAAWCCPLLNLSVQNRFSGIGRVSDGVI</sequence>
<keyword evidence="2" id="KW-1185">Reference proteome</keyword>
<name>A0A9X5E9N8_9CYAN</name>
<dbReference type="RefSeq" id="WP_132867476.1">
    <property type="nucleotide sequence ID" value="NZ_JTJC03000008.1"/>
</dbReference>
<accession>A0A9X5E9N8</accession>
<organism evidence="1 2">
    <name type="scientific">Scytonema millei VB511283</name>
    <dbReference type="NCBI Taxonomy" id="1245923"/>
    <lineage>
        <taxon>Bacteria</taxon>
        <taxon>Bacillati</taxon>
        <taxon>Cyanobacteriota</taxon>
        <taxon>Cyanophyceae</taxon>
        <taxon>Nostocales</taxon>
        <taxon>Scytonemataceae</taxon>
        <taxon>Scytonema</taxon>
    </lineage>
</organism>
<protein>
    <submittedName>
        <fullName evidence="1">Uncharacterized protein</fullName>
    </submittedName>
</protein>
<proteinExistence type="predicted"/>
<dbReference type="Proteomes" id="UP000031532">
    <property type="component" value="Unassembled WGS sequence"/>
</dbReference>
<dbReference type="AlphaFoldDB" id="A0A9X5E9N8"/>
<comment type="caution">
    <text evidence="1">The sequence shown here is derived from an EMBL/GenBank/DDBJ whole genome shotgun (WGS) entry which is preliminary data.</text>
</comment>
<gene>
    <name evidence="1" type="ORF">QH73_0022385</name>
</gene>